<comment type="caution">
    <text evidence="2">The sequence shown here is derived from an EMBL/GenBank/DDBJ whole genome shotgun (WGS) entry which is preliminary data.</text>
</comment>
<sequence length="85" mass="10072">MTFKSQINPTKKKFAASYVINIKLVLISKYFKIETSKISLLFLLLFTNFYIKMENNKKFKKLSFFLAFSFLLIFTNPLDKSALYH</sequence>
<evidence type="ECO:0000313" key="3">
    <source>
        <dbReference type="Proteomes" id="UP000276133"/>
    </source>
</evidence>
<dbReference type="AlphaFoldDB" id="A0A3M7T5Y8"/>
<evidence type="ECO:0000256" key="1">
    <source>
        <dbReference type="SAM" id="Phobius"/>
    </source>
</evidence>
<proteinExistence type="predicted"/>
<keyword evidence="1" id="KW-0472">Membrane</keyword>
<evidence type="ECO:0000313" key="2">
    <source>
        <dbReference type="EMBL" id="RNA43474.1"/>
    </source>
</evidence>
<reference evidence="2 3" key="1">
    <citation type="journal article" date="2018" name="Sci. Rep.">
        <title>Genomic signatures of local adaptation to the degree of environmental predictability in rotifers.</title>
        <authorList>
            <person name="Franch-Gras L."/>
            <person name="Hahn C."/>
            <person name="Garcia-Roger E.M."/>
            <person name="Carmona M.J."/>
            <person name="Serra M."/>
            <person name="Gomez A."/>
        </authorList>
    </citation>
    <scope>NUCLEOTIDE SEQUENCE [LARGE SCALE GENOMIC DNA]</scope>
    <source>
        <strain evidence="2">HYR1</strain>
    </source>
</reference>
<gene>
    <name evidence="2" type="ORF">BpHYR1_047392</name>
</gene>
<dbReference type="Proteomes" id="UP000276133">
    <property type="component" value="Unassembled WGS sequence"/>
</dbReference>
<accession>A0A3M7T5Y8</accession>
<dbReference type="EMBL" id="REGN01000221">
    <property type="protein sequence ID" value="RNA43474.1"/>
    <property type="molecule type" value="Genomic_DNA"/>
</dbReference>
<keyword evidence="3" id="KW-1185">Reference proteome</keyword>
<keyword evidence="1" id="KW-0812">Transmembrane</keyword>
<feature type="transmembrane region" description="Helical" evidence="1">
    <location>
        <begin position="62"/>
        <end position="78"/>
    </location>
</feature>
<name>A0A3M7T5Y8_BRAPC</name>
<keyword evidence="1" id="KW-1133">Transmembrane helix</keyword>
<protein>
    <submittedName>
        <fullName evidence="2">Uncharacterized protein</fullName>
    </submittedName>
</protein>
<organism evidence="2 3">
    <name type="scientific">Brachionus plicatilis</name>
    <name type="common">Marine rotifer</name>
    <name type="synonym">Brachionus muelleri</name>
    <dbReference type="NCBI Taxonomy" id="10195"/>
    <lineage>
        <taxon>Eukaryota</taxon>
        <taxon>Metazoa</taxon>
        <taxon>Spiralia</taxon>
        <taxon>Gnathifera</taxon>
        <taxon>Rotifera</taxon>
        <taxon>Eurotatoria</taxon>
        <taxon>Monogononta</taxon>
        <taxon>Pseudotrocha</taxon>
        <taxon>Ploima</taxon>
        <taxon>Brachionidae</taxon>
        <taxon>Brachionus</taxon>
    </lineage>
</organism>